<protein>
    <recommendedName>
        <fullName evidence="1">DUF374 domain-containing protein</fullName>
    </recommendedName>
</protein>
<evidence type="ECO:0000259" key="1">
    <source>
        <dbReference type="Pfam" id="PF04028"/>
    </source>
</evidence>
<comment type="caution">
    <text evidence="2">The sequence shown here is derived from an EMBL/GenBank/DDBJ whole genome shotgun (WGS) entry which is preliminary data.</text>
</comment>
<evidence type="ECO:0000313" key="3">
    <source>
        <dbReference type="Proteomes" id="UP000019112"/>
    </source>
</evidence>
<gene>
    <name evidence="2" type="ORF">P618_200130</name>
</gene>
<dbReference type="EMBL" id="AWTR02000016">
    <property type="protein sequence ID" value="ETZ07661.1"/>
    <property type="molecule type" value="Genomic_DNA"/>
</dbReference>
<dbReference type="AlphaFoldDB" id="W6TF94"/>
<dbReference type="Pfam" id="PF04028">
    <property type="entry name" value="DUF374"/>
    <property type="match status" value="1"/>
</dbReference>
<sequence>MHSFLKKKVVQQGISFLCAKYLRLVYQTSRHVVTGREKVEDFLQGHKAAIIVFWHREMMMAPFAWKKGTKFRMLISSHGDGRLVAKTVQRFGIECIEGSSSHERGVFVLKKMLDTLSEGISVGITPDGPRGPKGVLKDGVYALARLSGCPVLTLRWNSTTEYILKKTWDQMKLPLPFGRIEWIWGSPITLAHADTQSIFYKSIYAMLS</sequence>
<dbReference type="CDD" id="cd07983">
    <property type="entry name" value="LPLAT_DUF374-like"/>
    <property type="match status" value="1"/>
</dbReference>
<proteinExistence type="predicted"/>
<name>W6TF94_HOLOB</name>
<dbReference type="STRING" id="1399147.P618_200130"/>
<reference evidence="2 3" key="1">
    <citation type="journal article" date="2014" name="FEMS Microbiol. Lett.">
        <title>Draft genome sequences of three Holospora species (Holospora obtusa, Holospora undulata, and Holospora elegans), endonuclear symbiotic bacteria of the ciliate Paramecium caudatum.</title>
        <authorList>
            <person name="Dohra H."/>
            <person name="Tanaka K."/>
            <person name="Suzuki T."/>
            <person name="Fujishima M."/>
            <person name="Suzuki H."/>
        </authorList>
    </citation>
    <scope>NUCLEOTIDE SEQUENCE [LARGE SCALE GENOMIC DNA]</scope>
    <source>
        <strain evidence="2 3">F1</strain>
    </source>
</reference>
<feature type="domain" description="DUF374" evidence="1">
    <location>
        <begin position="65"/>
        <end position="132"/>
    </location>
</feature>
<accession>W6TF94</accession>
<dbReference type="Proteomes" id="UP000019112">
    <property type="component" value="Unassembled WGS sequence"/>
</dbReference>
<organism evidence="2 3">
    <name type="scientific">Holospora obtusa F1</name>
    <dbReference type="NCBI Taxonomy" id="1399147"/>
    <lineage>
        <taxon>Bacteria</taxon>
        <taxon>Pseudomonadati</taxon>
        <taxon>Pseudomonadota</taxon>
        <taxon>Alphaproteobacteria</taxon>
        <taxon>Holosporales</taxon>
        <taxon>Holosporaceae</taxon>
        <taxon>Holospora</taxon>
    </lineage>
</organism>
<dbReference type="InterPro" id="IPR007172">
    <property type="entry name" value="DUF374"/>
</dbReference>
<keyword evidence="3" id="KW-1185">Reference proteome</keyword>
<dbReference type="eggNOG" id="COG2121">
    <property type="taxonomic scope" value="Bacteria"/>
</dbReference>
<evidence type="ECO:0000313" key="2">
    <source>
        <dbReference type="EMBL" id="ETZ07661.1"/>
    </source>
</evidence>